<name>A0AAD9R132_ACRCE</name>
<dbReference type="GO" id="GO:0005524">
    <property type="term" value="F:ATP binding"/>
    <property type="evidence" value="ECO:0007669"/>
    <property type="project" value="UniProtKB-KW"/>
</dbReference>
<dbReference type="InterPro" id="IPR051548">
    <property type="entry name" value="Grx-like_ET"/>
</dbReference>
<dbReference type="Proteomes" id="UP001249851">
    <property type="component" value="Unassembled WGS sequence"/>
</dbReference>
<dbReference type="PANTHER" id="PTHR34386:SF1">
    <property type="entry name" value="GLUTAREDOXIN-LIKE PROTEIN NRDH"/>
    <property type="match status" value="1"/>
</dbReference>
<reference evidence="5" key="2">
    <citation type="journal article" date="2023" name="Science">
        <title>Genomic signatures of disease resistance in endangered staghorn corals.</title>
        <authorList>
            <person name="Vollmer S.V."/>
            <person name="Selwyn J.D."/>
            <person name="Despard B.A."/>
            <person name="Roesel C.L."/>
        </authorList>
    </citation>
    <scope>NUCLEOTIDE SEQUENCE</scope>
    <source>
        <strain evidence="5">K2</strain>
    </source>
</reference>
<evidence type="ECO:0000256" key="3">
    <source>
        <dbReference type="SAM" id="Coils"/>
    </source>
</evidence>
<evidence type="ECO:0000256" key="1">
    <source>
        <dbReference type="ARBA" id="ARBA00022741"/>
    </source>
</evidence>
<evidence type="ECO:0000259" key="4">
    <source>
        <dbReference type="Pfam" id="PF04784"/>
    </source>
</evidence>
<dbReference type="InterPro" id="IPR036388">
    <property type="entry name" value="WH-like_DNA-bd_sf"/>
</dbReference>
<sequence length="604" mass="69079">MQKLGIEYMDVNLDTYPERRGEAKKRSDKYADDVDFTCELDEYAQLVKDFKDNREKAIEMCRQLVERNFGHGVEKGKETEFKDDDSVYRLLEDDESTALNSGMSSVCEPRPAPEVAEELRRLILTLYSKFLSKDGRGVDYVAMGESEDFKAYIKHTAELQRVKLEGMTREETLAFFINIYNALVIHANVVRGPPVNLWQRYKFFNTICYIIGGFPFALNEIENGILRSNRKAIGAVTRPYSKNDPKLKIALPAPEPKIHFALVCGAKSCPPIKTYTSSGIDEELSLAAEAFLEGEDGCVLNMQKKEIRLSKIFQWYKEDFGSSNEEVASFKLITRHTSVHYFFFTSHIFKFGGKQQVPPGLYLYGSVGIHKLKSSLPPRDPKSVRSQPFDPIPPVAKQISSKWWLLCFDEFQKHCEVICLDSGIDYRKIDMSFIGKLYFSSLGPVIDSELDWIFSTLSQQQREVNSLSFQPLGAADYLALSANFDVIILRNIPKMTVFQKTEARRFITLIDALYDNRTRLICSASTSIEDLFNAAPLTTNDDEFKRKLMDDLDLSAADASSSAIFTAEEEIFAFERTISRLTEMQTEQYWSWEGFRKSWDVFCS</sequence>
<evidence type="ECO:0000313" key="5">
    <source>
        <dbReference type="EMBL" id="KAK2570938.1"/>
    </source>
</evidence>
<protein>
    <submittedName>
        <fullName evidence="5">AFG1-like ATPase</fullName>
    </submittedName>
</protein>
<feature type="domain" description="DUF547" evidence="4">
    <location>
        <begin position="165"/>
        <end position="292"/>
    </location>
</feature>
<accession>A0AAD9R132</accession>
<dbReference type="InterPro" id="IPR006869">
    <property type="entry name" value="DUF547"/>
</dbReference>
<dbReference type="Pfam" id="PF03969">
    <property type="entry name" value="AFG1_ATPase"/>
    <property type="match status" value="1"/>
</dbReference>
<keyword evidence="2" id="KW-0067">ATP-binding</keyword>
<organism evidence="5 6">
    <name type="scientific">Acropora cervicornis</name>
    <name type="common">Staghorn coral</name>
    <dbReference type="NCBI Taxonomy" id="6130"/>
    <lineage>
        <taxon>Eukaryota</taxon>
        <taxon>Metazoa</taxon>
        <taxon>Cnidaria</taxon>
        <taxon>Anthozoa</taxon>
        <taxon>Hexacorallia</taxon>
        <taxon>Scleractinia</taxon>
        <taxon>Astrocoeniina</taxon>
        <taxon>Acroporidae</taxon>
        <taxon>Acropora</taxon>
    </lineage>
</organism>
<reference evidence="5" key="1">
    <citation type="journal article" date="2023" name="G3 (Bethesda)">
        <title>Whole genome assembly and annotation of the endangered Caribbean coral Acropora cervicornis.</title>
        <authorList>
            <person name="Selwyn J.D."/>
            <person name="Vollmer S.V."/>
        </authorList>
    </citation>
    <scope>NUCLEOTIDE SEQUENCE</scope>
    <source>
        <strain evidence="5">K2</strain>
    </source>
</reference>
<dbReference type="AlphaFoldDB" id="A0AAD9R132"/>
<evidence type="ECO:0000256" key="2">
    <source>
        <dbReference type="ARBA" id="ARBA00022840"/>
    </source>
</evidence>
<keyword evidence="1" id="KW-0547">Nucleotide-binding</keyword>
<keyword evidence="6" id="KW-1185">Reference proteome</keyword>
<dbReference type="InterPro" id="IPR005654">
    <property type="entry name" value="ATPase_AFG1-like"/>
</dbReference>
<keyword evidence="3" id="KW-0175">Coiled coil</keyword>
<gene>
    <name evidence="5" type="ORF">P5673_004658</name>
</gene>
<comment type="caution">
    <text evidence="5">The sequence shown here is derived from an EMBL/GenBank/DDBJ whole genome shotgun (WGS) entry which is preliminary data.</text>
</comment>
<dbReference type="GO" id="GO:0009055">
    <property type="term" value="F:electron transfer activity"/>
    <property type="evidence" value="ECO:0007669"/>
    <property type="project" value="TreeGrafter"/>
</dbReference>
<dbReference type="PANTHER" id="PTHR34386">
    <property type="entry name" value="GLUTAREDOXIN"/>
    <property type="match status" value="1"/>
</dbReference>
<dbReference type="GO" id="GO:0016887">
    <property type="term" value="F:ATP hydrolysis activity"/>
    <property type="evidence" value="ECO:0007669"/>
    <property type="project" value="InterPro"/>
</dbReference>
<proteinExistence type="predicted"/>
<evidence type="ECO:0000313" key="6">
    <source>
        <dbReference type="Proteomes" id="UP001249851"/>
    </source>
</evidence>
<dbReference type="EMBL" id="JARQWQ010000007">
    <property type="protein sequence ID" value="KAK2570938.1"/>
    <property type="molecule type" value="Genomic_DNA"/>
</dbReference>
<dbReference type="Pfam" id="PF04784">
    <property type="entry name" value="DUF547"/>
    <property type="match status" value="1"/>
</dbReference>
<dbReference type="Gene3D" id="1.10.10.10">
    <property type="entry name" value="Winged helix-like DNA-binding domain superfamily/Winged helix DNA-binding domain"/>
    <property type="match status" value="1"/>
</dbReference>
<feature type="coiled-coil region" evidence="3">
    <location>
        <begin position="40"/>
        <end position="67"/>
    </location>
</feature>
<dbReference type="GO" id="GO:0045454">
    <property type="term" value="P:cell redox homeostasis"/>
    <property type="evidence" value="ECO:0007669"/>
    <property type="project" value="TreeGrafter"/>
</dbReference>